<evidence type="ECO:0000313" key="2">
    <source>
        <dbReference type="EMBL" id="RJL33151.1"/>
    </source>
</evidence>
<evidence type="ECO:0000256" key="1">
    <source>
        <dbReference type="SAM" id="MobiDB-lite"/>
    </source>
</evidence>
<feature type="region of interest" description="Disordered" evidence="1">
    <location>
        <begin position="33"/>
        <end position="82"/>
    </location>
</feature>
<dbReference type="AlphaFoldDB" id="A0A3A4B503"/>
<keyword evidence="3" id="KW-1185">Reference proteome</keyword>
<gene>
    <name evidence="2" type="ORF">D5H75_09885</name>
</gene>
<reference evidence="2 3" key="1">
    <citation type="submission" date="2018-09" db="EMBL/GenBank/DDBJ databases">
        <title>YIM 75507 draft genome.</title>
        <authorList>
            <person name="Tang S."/>
            <person name="Feng Y."/>
        </authorList>
    </citation>
    <scope>NUCLEOTIDE SEQUENCE [LARGE SCALE GENOMIC DNA]</scope>
    <source>
        <strain evidence="2 3">YIM 75507</strain>
    </source>
</reference>
<protein>
    <submittedName>
        <fullName evidence="2">Uncharacterized protein</fullName>
    </submittedName>
</protein>
<proteinExistence type="predicted"/>
<dbReference type="EMBL" id="QZEY01000003">
    <property type="protein sequence ID" value="RJL33151.1"/>
    <property type="molecule type" value="Genomic_DNA"/>
</dbReference>
<sequence length="161" mass="17296">MLCLPARFARQPRRLKSGDHTRSFPERSFLALRKRSSLITGAPRHPPRGPTRPPRPRPCPPRPHPFARPVTAAPRGPAWPRLPALTAPFPGVVAGAPREVRLGPSRGLSSLAGRPSVWARDVLGEGQRDVLGGGQRDVLGGGQGVYQVAKVVRSGKVRSAP</sequence>
<name>A0A3A4B503_9ACTN</name>
<feature type="compositionally biased region" description="Pro residues" evidence="1">
    <location>
        <begin position="48"/>
        <end position="66"/>
    </location>
</feature>
<comment type="caution">
    <text evidence="2">The sequence shown here is derived from an EMBL/GenBank/DDBJ whole genome shotgun (WGS) entry which is preliminary data.</text>
</comment>
<evidence type="ECO:0000313" key="3">
    <source>
        <dbReference type="Proteomes" id="UP000265768"/>
    </source>
</evidence>
<dbReference type="Proteomes" id="UP000265768">
    <property type="component" value="Unassembled WGS sequence"/>
</dbReference>
<organism evidence="2 3">
    <name type="scientific">Bailinhaonella thermotolerans</name>
    <dbReference type="NCBI Taxonomy" id="1070861"/>
    <lineage>
        <taxon>Bacteria</taxon>
        <taxon>Bacillati</taxon>
        <taxon>Actinomycetota</taxon>
        <taxon>Actinomycetes</taxon>
        <taxon>Streptosporangiales</taxon>
        <taxon>Streptosporangiaceae</taxon>
        <taxon>Bailinhaonella</taxon>
    </lineage>
</organism>
<accession>A0A3A4B503</accession>